<evidence type="ECO:0000256" key="5">
    <source>
        <dbReference type="ARBA" id="ARBA00022525"/>
    </source>
</evidence>
<dbReference type="Pfam" id="PF00460">
    <property type="entry name" value="Flg_bb_rod"/>
    <property type="match status" value="1"/>
</dbReference>
<evidence type="ECO:0000256" key="3">
    <source>
        <dbReference type="ARBA" id="ARBA00009677"/>
    </source>
</evidence>
<keyword evidence="5" id="KW-0964">Secreted</keyword>
<evidence type="ECO:0000313" key="11">
    <source>
        <dbReference type="Proteomes" id="UP000008467"/>
    </source>
</evidence>
<dbReference type="AlphaFoldDB" id="F2JT59"/>
<evidence type="ECO:0000313" key="10">
    <source>
        <dbReference type="EMBL" id="ADZ85278.1"/>
    </source>
</evidence>
<keyword evidence="10" id="KW-0969">Cilium</keyword>
<dbReference type="STRING" id="642492.Clole_3595"/>
<dbReference type="GO" id="GO:0044780">
    <property type="term" value="P:bacterial-type flagellum assembly"/>
    <property type="evidence" value="ECO:0007669"/>
    <property type="project" value="InterPro"/>
</dbReference>
<gene>
    <name evidence="10" type="ordered locus">Clole_3595</name>
</gene>
<dbReference type="GO" id="GO:0009424">
    <property type="term" value="C:bacterial-type flagellum hook"/>
    <property type="evidence" value="ECO:0007669"/>
    <property type="project" value="InterPro"/>
</dbReference>
<evidence type="ECO:0000256" key="1">
    <source>
        <dbReference type="ARBA" id="ARBA00004365"/>
    </source>
</evidence>
<evidence type="ECO:0000259" key="9">
    <source>
        <dbReference type="Pfam" id="PF22638"/>
    </source>
</evidence>
<dbReference type="EMBL" id="CP002582">
    <property type="protein sequence ID" value="ADZ85278.1"/>
    <property type="molecule type" value="Genomic_DNA"/>
</dbReference>
<dbReference type="HOGENOM" id="CLU_012762_0_0_9"/>
<dbReference type="Pfam" id="PF06429">
    <property type="entry name" value="Flg_bbr_C"/>
    <property type="match status" value="1"/>
</dbReference>
<feature type="domain" description="Flagellar basal-body/hook protein C-terminal" evidence="8">
    <location>
        <begin position="598"/>
        <end position="638"/>
    </location>
</feature>
<name>F2JT59_CELLD</name>
<dbReference type="PANTHER" id="PTHR30033">
    <property type="entry name" value="FLAGELLAR HOOK-ASSOCIATED PROTEIN 1"/>
    <property type="match status" value="1"/>
</dbReference>
<dbReference type="InterPro" id="IPR053927">
    <property type="entry name" value="FlgK_helical"/>
</dbReference>
<evidence type="ECO:0000256" key="6">
    <source>
        <dbReference type="ARBA" id="ARBA00023143"/>
    </source>
</evidence>
<reference evidence="10 11" key="1">
    <citation type="journal article" date="2011" name="J. Bacteriol.">
        <title>Complete genome sequence of the cellulose-degrading bacterium Cellulosilyticum lentocellum.</title>
        <authorList>
            <consortium name="US DOE Joint Genome Institute"/>
            <person name="Miller D.A."/>
            <person name="Suen G."/>
            <person name="Bruce D."/>
            <person name="Copeland A."/>
            <person name="Cheng J.F."/>
            <person name="Detter C."/>
            <person name="Goodwin L.A."/>
            <person name="Han C.S."/>
            <person name="Hauser L.J."/>
            <person name="Land M.L."/>
            <person name="Lapidus A."/>
            <person name="Lucas S."/>
            <person name="Meincke L."/>
            <person name="Pitluck S."/>
            <person name="Tapia R."/>
            <person name="Teshima H."/>
            <person name="Woyke T."/>
            <person name="Fox B.G."/>
            <person name="Angert E.R."/>
            <person name="Currie C.R."/>
        </authorList>
    </citation>
    <scope>NUCLEOTIDE SEQUENCE [LARGE SCALE GENOMIC DNA]</scope>
    <source>
        <strain evidence="11">ATCC 49066 / DSM 5427 / NCIMB 11756 / RHM5</strain>
    </source>
</reference>
<accession>F2JT59</accession>
<dbReference type="NCBIfam" id="TIGR02492">
    <property type="entry name" value="flgK_ends"/>
    <property type="match status" value="1"/>
</dbReference>
<keyword evidence="11" id="KW-1185">Reference proteome</keyword>
<evidence type="ECO:0000256" key="2">
    <source>
        <dbReference type="ARBA" id="ARBA00004613"/>
    </source>
</evidence>
<dbReference type="PRINTS" id="PR01005">
    <property type="entry name" value="FLGHOOKAP1"/>
</dbReference>
<dbReference type="eggNOG" id="COG1256">
    <property type="taxonomic scope" value="Bacteria"/>
</dbReference>
<keyword evidence="6" id="KW-0975">Bacterial flagellum</keyword>
<comment type="similarity">
    <text evidence="3">Belongs to the flagella basal body rod proteins family.</text>
</comment>
<comment type="subcellular location">
    <subcellularLocation>
        <location evidence="1">Bacterial flagellum</location>
    </subcellularLocation>
    <subcellularLocation>
        <location evidence="2">Secreted</location>
    </subcellularLocation>
</comment>
<organism evidence="10 11">
    <name type="scientific">Cellulosilyticum lentocellum (strain ATCC 49066 / DSM 5427 / NCIMB 11756 / RHM5)</name>
    <name type="common">Clostridium lentocellum</name>
    <dbReference type="NCBI Taxonomy" id="642492"/>
    <lineage>
        <taxon>Bacteria</taxon>
        <taxon>Bacillati</taxon>
        <taxon>Bacillota</taxon>
        <taxon>Clostridia</taxon>
        <taxon>Lachnospirales</taxon>
        <taxon>Cellulosilyticaceae</taxon>
        <taxon>Cellulosilyticum</taxon>
    </lineage>
</organism>
<feature type="domain" description="Flagellar basal body rod protein N-terminal" evidence="7">
    <location>
        <begin position="6"/>
        <end position="35"/>
    </location>
</feature>
<evidence type="ECO:0000259" key="7">
    <source>
        <dbReference type="Pfam" id="PF00460"/>
    </source>
</evidence>
<dbReference type="InterPro" id="IPR010930">
    <property type="entry name" value="Flg_bb/hook_C_dom"/>
</dbReference>
<dbReference type="InterPro" id="IPR002371">
    <property type="entry name" value="FlgK"/>
</dbReference>
<sequence>MAFFEFNVALSGLFAAQRGLHVTSNNITNASTDGYSRQILGQRADTPLSGFGVGMTGTGVMTTNVTRVRDSYLDLKLWTQNPKLGEYNIKVTQNSLIEGAFGEPSDAGFTKVFNDLFNSFDEVSKDPTSGAAKVSVRENLISFGKYYSNISTALTGYQQNLNYEIKATVDEINILGTRIQNLNSQIFQAEIYGDDANSFRDERDVCIDRLSELINVEAKEEEKVVEGKVLKTFSVKIAGQTFVDHLNLNTLGVEVRGEKEQKIDDIVNTLSGLYEKLNNGGLTVDEITKINEQIKLEQKKLTDLTPECTIDANGSITYNSPLEGKIDVLKVNPDFSTEIKTAGDGKFNVEDVDGLYNVIWQNGLSFDMGNANLSGELKGLIDLRDGCGTAESSEVTYNGIPYYISRLNGYVRQFAQTMNDEYSKDKDGTIMIAGGLTYGGKEVAYIERDESGKIVKCYDEDKNEIAGLSAGELEEIGNKYTTKYKLFSYSTGSSTGMPATGEDLVGNNYSKMTATNITISKEIYENASNMRSTYGADEESGSDLFRALSNQKDNSKMFKEGDPKDYMASIFSELGINAQEALMYQSTQESVTGIIKNQRLSVSQVDLTEEFTSLIKYQQAYQASAKIMNTIDGIYETTIFKLGNF</sequence>
<dbReference type="GO" id="GO:0005198">
    <property type="term" value="F:structural molecule activity"/>
    <property type="evidence" value="ECO:0007669"/>
    <property type="project" value="InterPro"/>
</dbReference>
<dbReference type="Pfam" id="PF22638">
    <property type="entry name" value="FlgK_D1"/>
    <property type="match status" value="1"/>
</dbReference>
<proteinExistence type="inferred from homology"/>
<dbReference type="RefSeq" id="WP_013658554.1">
    <property type="nucleotide sequence ID" value="NC_015275.1"/>
</dbReference>
<evidence type="ECO:0000259" key="8">
    <source>
        <dbReference type="Pfam" id="PF06429"/>
    </source>
</evidence>
<protein>
    <recommendedName>
        <fullName evidence="4">Flagellar hook-associated protein 1</fullName>
    </recommendedName>
</protein>
<dbReference type="Proteomes" id="UP000008467">
    <property type="component" value="Chromosome"/>
</dbReference>
<evidence type="ECO:0000256" key="4">
    <source>
        <dbReference type="ARBA" id="ARBA00016244"/>
    </source>
</evidence>
<feature type="domain" description="Flagellar hook-associated protein FlgK helical" evidence="9">
    <location>
        <begin position="97"/>
        <end position="261"/>
    </location>
</feature>
<dbReference type="InterPro" id="IPR001444">
    <property type="entry name" value="Flag_bb_rod_N"/>
</dbReference>
<keyword evidence="10" id="KW-0966">Cell projection</keyword>
<keyword evidence="10" id="KW-0282">Flagellum</keyword>
<dbReference type="SUPFAM" id="SSF64518">
    <property type="entry name" value="Phase 1 flagellin"/>
    <property type="match status" value="1"/>
</dbReference>
<dbReference type="KEGG" id="cle:Clole_3595"/>
<dbReference type="GO" id="GO:0005576">
    <property type="term" value="C:extracellular region"/>
    <property type="evidence" value="ECO:0007669"/>
    <property type="project" value="UniProtKB-SubCell"/>
</dbReference>
<dbReference type="PANTHER" id="PTHR30033:SF2">
    <property type="entry name" value="FLAGELLAR HOOK PROTEIN"/>
    <property type="match status" value="1"/>
</dbReference>